<dbReference type="GO" id="GO:0006508">
    <property type="term" value="P:proteolysis"/>
    <property type="evidence" value="ECO:0007669"/>
    <property type="project" value="InterPro"/>
</dbReference>
<organism evidence="9 10">
    <name type="scientific">Rhodosorus marinus</name>
    <dbReference type="NCBI Taxonomy" id="101924"/>
    <lineage>
        <taxon>Eukaryota</taxon>
        <taxon>Rhodophyta</taxon>
        <taxon>Stylonematophyceae</taxon>
        <taxon>Stylonematales</taxon>
        <taxon>Stylonemataceae</taxon>
        <taxon>Rhodosorus</taxon>
    </lineage>
</organism>
<keyword evidence="10" id="KW-1185">Reference proteome</keyword>
<feature type="domain" description="Peptidase M16 C-terminal" evidence="8">
    <location>
        <begin position="281"/>
        <end position="459"/>
    </location>
</feature>
<comment type="similarity">
    <text evidence="2 5">Belongs to the peptidase M16 family.</text>
</comment>
<dbReference type="GO" id="GO:0046872">
    <property type="term" value="F:metal ion binding"/>
    <property type="evidence" value="ECO:0007669"/>
    <property type="project" value="InterPro"/>
</dbReference>
<evidence type="ECO:0000256" key="2">
    <source>
        <dbReference type="ARBA" id="ARBA00007261"/>
    </source>
</evidence>
<evidence type="ECO:0000259" key="8">
    <source>
        <dbReference type="Pfam" id="PF05193"/>
    </source>
</evidence>
<comment type="caution">
    <text evidence="9">The sequence shown here is derived from an EMBL/GenBank/DDBJ whole genome shotgun (WGS) entry which is preliminary data.</text>
</comment>
<feature type="coiled-coil region" evidence="6">
    <location>
        <begin position="131"/>
        <end position="158"/>
    </location>
</feature>
<sequence length="524" mass="58772">MDRMAFATSVVMRCGEQRSDPAQVSRRSVMKLVSSFGAFMLPGPVKVAFADDDRIPEDIRGYASRVDSFTLPNGFKFVVLERGVSPTVSFVTYVDVGASDEVAGKTGIAHFLEHLAFKGTQTIGTKDYAREIALLNEIDDLNEQKKQISDKKKRKLSTIDEKILSATAQAEELVISNDFSRIVQQEGGVGLNAATSIDSTQYFYNFPSNKTELWFALESERFQKPVFRQFEKEKAVVLEERKLRVDNDSVGKFLEQYLMKAYDEHPYRRPVIGFEQDIRGLSRADVMSFFRKYYRPENITFGIVGDTNVEEVKKLAEKYFGGFEAGEKSNRSIPEEPVQKQEKSVVMKLDSEPWYVEGYHVPAFGAPEYPALRLLEGVLSGGRTSRLFRSLVLDKRIALQASFSSGFPGDKYASLGLLFALPAPGKSLDSVRDALREQIETLKREGVRPSELAQIKRSLKVSYLNAFQSNETMAGFLCEFAAKTGDAKNAFRLLSALDEVKPEDVTNLARTIFVESNRTVGKIV</sequence>
<dbReference type="GO" id="GO:0004222">
    <property type="term" value="F:metalloendopeptidase activity"/>
    <property type="evidence" value="ECO:0007669"/>
    <property type="project" value="InterPro"/>
</dbReference>
<dbReference type="AlphaFoldDB" id="A0AAV8V2F3"/>
<dbReference type="SUPFAM" id="SSF63411">
    <property type="entry name" value="LuxS/MPP-like metallohydrolase"/>
    <property type="match status" value="2"/>
</dbReference>
<dbReference type="Pfam" id="PF00675">
    <property type="entry name" value="Peptidase_M16"/>
    <property type="match status" value="2"/>
</dbReference>
<evidence type="ECO:0000313" key="9">
    <source>
        <dbReference type="EMBL" id="KAJ8909035.1"/>
    </source>
</evidence>
<dbReference type="Pfam" id="PF05193">
    <property type="entry name" value="Peptidase_M16_C"/>
    <property type="match status" value="1"/>
</dbReference>
<dbReference type="PROSITE" id="PS00143">
    <property type="entry name" value="INSULINASE"/>
    <property type="match status" value="1"/>
</dbReference>
<evidence type="ECO:0000259" key="7">
    <source>
        <dbReference type="Pfam" id="PF00675"/>
    </source>
</evidence>
<dbReference type="InterPro" id="IPR011765">
    <property type="entry name" value="Pept_M16_N"/>
</dbReference>
<evidence type="ECO:0000256" key="4">
    <source>
        <dbReference type="ARBA" id="ARBA00032315"/>
    </source>
</evidence>
<dbReference type="InterPro" id="IPR007863">
    <property type="entry name" value="Peptidase_M16_C"/>
</dbReference>
<dbReference type="InterPro" id="IPR001431">
    <property type="entry name" value="Pept_M16_Zn_BS"/>
</dbReference>
<gene>
    <name evidence="9" type="ORF">NDN08_005733</name>
</gene>
<dbReference type="InterPro" id="IPR011249">
    <property type="entry name" value="Metalloenz_LuxS/M16"/>
</dbReference>
<feature type="domain" description="Peptidase M16 N-terminal" evidence="7">
    <location>
        <begin position="177"/>
        <end position="272"/>
    </location>
</feature>
<evidence type="ECO:0000256" key="3">
    <source>
        <dbReference type="ARBA" id="ARBA00030006"/>
    </source>
</evidence>
<evidence type="ECO:0000256" key="6">
    <source>
        <dbReference type="SAM" id="Coils"/>
    </source>
</evidence>
<dbReference type="Proteomes" id="UP001157974">
    <property type="component" value="Unassembled WGS sequence"/>
</dbReference>
<dbReference type="EMBL" id="JAMWBK010000001">
    <property type="protein sequence ID" value="KAJ8909035.1"/>
    <property type="molecule type" value="Genomic_DNA"/>
</dbReference>
<dbReference type="InterPro" id="IPR050361">
    <property type="entry name" value="MPP/UQCRC_Complex"/>
</dbReference>
<accession>A0AAV8V2F3</accession>
<name>A0AAV8V2F3_9RHOD</name>
<comment type="function">
    <text evidence="1">Substrate recognition and binding subunit of the essential mitochondrial processing protease (MPP), which cleaves the mitochondrial sequence off newly imported precursors proteins.</text>
</comment>
<dbReference type="PANTHER" id="PTHR11851">
    <property type="entry name" value="METALLOPROTEASE"/>
    <property type="match status" value="1"/>
</dbReference>
<keyword evidence="6" id="KW-0175">Coiled coil</keyword>
<protein>
    <recommendedName>
        <fullName evidence="3">Alpha-MPP</fullName>
    </recommendedName>
    <alternativeName>
        <fullName evidence="4">Inactive zinc metalloprotease alpha</fullName>
    </alternativeName>
</protein>
<dbReference type="Gene3D" id="3.30.830.10">
    <property type="entry name" value="Metalloenzyme, LuxS/M16 peptidase-like"/>
    <property type="match status" value="2"/>
</dbReference>
<dbReference type="PANTHER" id="PTHR11851:SF49">
    <property type="entry name" value="MITOCHONDRIAL-PROCESSING PEPTIDASE SUBUNIT ALPHA"/>
    <property type="match status" value="1"/>
</dbReference>
<feature type="domain" description="Peptidase M16 N-terminal" evidence="7">
    <location>
        <begin position="78"/>
        <end position="136"/>
    </location>
</feature>
<proteinExistence type="inferred from homology"/>
<evidence type="ECO:0000313" key="10">
    <source>
        <dbReference type="Proteomes" id="UP001157974"/>
    </source>
</evidence>
<evidence type="ECO:0000256" key="5">
    <source>
        <dbReference type="RuleBase" id="RU004447"/>
    </source>
</evidence>
<reference evidence="9 10" key="1">
    <citation type="journal article" date="2023" name="Nat. Commun.">
        <title>Origin of minicircular mitochondrial genomes in red algae.</title>
        <authorList>
            <person name="Lee Y."/>
            <person name="Cho C.H."/>
            <person name="Lee Y.M."/>
            <person name="Park S.I."/>
            <person name="Yang J.H."/>
            <person name="West J.A."/>
            <person name="Bhattacharya D."/>
            <person name="Yoon H.S."/>
        </authorList>
    </citation>
    <scope>NUCLEOTIDE SEQUENCE [LARGE SCALE GENOMIC DNA]</scope>
    <source>
        <strain evidence="9 10">CCMP1338</strain>
        <tissue evidence="9">Whole cell</tissue>
    </source>
</reference>
<evidence type="ECO:0000256" key="1">
    <source>
        <dbReference type="ARBA" id="ARBA00002123"/>
    </source>
</evidence>